<evidence type="ECO:0000313" key="3">
    <source>
        <dbReference type="Proteomes" id="UP000030854"/>
    </source>
</evidence>
<dbReference type="PROSITE" id="PS51184">
    <property type="entry name" value="JMJC"/>
    <property type="match status" value="1"/>
</dbReference>
<dbReference type="PANTHER" id="PTHR12461:SF105">
    <property type="entry name" value="HYPOXIA-INDUCIBLE FACTOR 1-ALPHA INHIBITOR"/>
    <property type="match status" value="1"/>
</dbReference>
<evidence type="ECO:0000259" key="1">
    <source>
        <dbReference type="PROSITE" id="PS51184"/>
    </source>
</evidence>
<dbReference type="EMBL" id="JNVN01003062">
    <property type="protein sequence ID" value="KHJ31253.1"/>
    <property type="molecule type" value="Genomic_DNA"/>
</dbReference>
<dbReference type="InterPro" id="IPR003347">
    <property type="entry name" value="JmjC_dom"/>
</dbReference>
<dbReference type="InterPro" id="IPR041667">
    <property type="entry name" value="Cupin_8"/>
</dbReference>
<dbReference type="HOGENOM" id="CLU_054409_0_0_1"/>
<sequence>MNYLKTSRLYTHQKLNLKPLKTLFATSNSVNIEEFQQKAFYPELPLLLSDNANITDTISQNLSLPATRKWFTNSVSASGERSVILSREYLNPYDSTILPYEMMGPLHKSLINLLRTIKGADGFAGCTEQFHQFQAPFALMLNCRIKGLYIAQAPLTDLPSQLQHDFPTPRIVAKAGRGDIYNANIWIGYPPTYTPLHRDPNPNLFIQLIGIKKVRLFKPDIGLRIFQKVQRNIGEVEHNGVIRGREMMEGAERKELEKIIWGPSVDYSLDGMEVIVKSGDSLFIPKGWWHSIKGLQDADPKGINASVNWWFR</sequence>
<keyword evidence="3" id="KW-1185">Reference proteome</keyword>
<accession>A0A0B1NZ53</accession>
<evidence type="ECO:0000313" key="2">
    <source>
        <dbReference type="EMBL" id="KHJ31253.1"/>
    </source>
</evidence>
<reference evidence="2 3" key="1">
    <citation type="journal article" date="2014" name="BMC Genomics">
        <title>Adaptive genomic structural variation in the grape powdery mildew pathogen, Erysiphe necator.</title>
        <authorList>
            <person name="Jones L."/>
            <person name="Riaz S."/>
            <person name="Morales-Cruz A."/>
            <person name="Amrine K.C."/>
            <person name="McGuire B."/>
            <person name="Gubler W.D."/>
            <person name="Walker M.A."/>
            <person name="Cantu D."/>
        </authorList>
    </citation>
    <scope>NUCLEOTIDE SEQUENCE [LARGE SCALE GENOMIC DNA]</scope>
    <source>
        <strain evidence="3">c</strain>
    </source>
</reference>
<dbReference type="Gene3D" id="2.60.120.650">
    <property type="entry name" value="Cupin"/>
    <property type="match status" value="1"/>
</dbReference>
<proteinExistence type="predicted"/>
<protein>
    <recommendedName>
        <fullName evidence="1">JmjC domain-containing protein</fullName>
    </recommendedName>
</protein>
<organism evidence="2 3">
    <name type="scientific">Uncinula necator</name>
    <name type="common">Grape powdery mildew</name>
    <dbReference type="NCBI Taxonomy" id="52586"/>
    <lineage>
        <taxon>Eukaryota</taxon>
        <taxon>Fungi</taxon>
        <taxon>Dikarya</taxon>
        <taxon>Ascomycota</taxon>
        <taxon>Pezizomycotina</taxon>
        <taxon>Leotiomycetes</taxon>
        <taxon>Erysiphales</taxon>
        <taxon>Erysiphaceae</taxon>
        <taxon>Erysiphe</taxon>
    </lineage>
</organism>
<dbReference type="PANTHER" id="PTHR12461">
    <property type="entry name" value="HYPOXIA-INDUCIBLE FACTOR 1 ALPHA INHIBITOR-RELATED"/>
    <property type="match status" value="1"/>
</dbReference>
<comment type="caution">
    <text evidence="2">The sequence shown here is derived from an EMBL/GenBank/DDBJ whole genome shotgun (WGS) entry which is preliminary data.</text>
</comment>
<dbReference type="OMA" id="WIGHPPT"/>
<name>A0A0B1NZ53_UNCNE</name>
<dbReference type="Proteomes" id="UP000030854">
    <property type="component" value="Unassembled WGS sequence"/>
</dbReference>
<feature type="domain" description="JmjC" evidence="1">
    <location>
        <begin position="157"/>
        <end position="312"/>
    </location>
</feature>
<dbReference type="STRING" id="52586.A0A0B1NZ53"/>
<dbReference type="SUPFAM" id="SSF51197">
    <property type="entry name" value="Clavaminate synthase-like"/>
    <property type="match status" value="1"/>
</dbReference>
<dbReference type="AlphaFoldDB" id="A0A0B1NZ53"/>
<dbReference type="Pfam" id="PF13621">
    <property type="entry name" value="Cupin_8"/>
    <property type="match status" value="1"/>
</dbReference>
<gene>
    <name evidence="2" type="ORF">EV44_g4820</name>
</gene>